<dbReference type="GO" id="GO:0009165">
    <property type="term" value="P:nucleotide biosynthetic process"/>
    <property type="evidence" value="ECO:0007669"/>
    <property type="project" value="UniProtKB-KW"/>
</dbReference>
<dbReference type="Pfam" id="PF00383">
    <property type="entry name" value="dCMP_cyt_deam_1"/>
    <property type="match status" value="1"/>
</dbReference>
<comment type="similarity">
    <text evidence="2">Belongs to the cytidine and deoxycytidylate deaminase family.</text>
</comment>
<dbReference type="InterPro" id="IPR016193">
    <property type="entry name" value="Cytidine_deaminase-like"/>
</dbReference>
<comment type="cofactor">
    <cofactor evidence="1">
        <name>Zn(2+)</name>
        <dbReference type="ChEBI" id="CHEBI:29105"/>
    </cofactor>
</comment>
<dbReference type="CDD" id="cd01286">
    <property type="entry name" value="deoxycytidylate_deaminase"/>
    <property type="match status" value="1"/>
</dbReference>
<dbReference type="InterPro" id="IPR016192">
    <property type="entry name" value="APOBEC/CMP_deaminase_Zn-bd"/>
</dbReference>
<proteinExistence type="inferred from homology"/>
<dbReference type="PROSITE" id="PS00903">
    <property type="entry name" value="CYT_DCMP_DEAMINASES_1"/>
    <property type="match status" value="1"/>
</dbReference>
<organism evidence="14">
    <name type="scientific">Menopon gallinae</name>
    <name type="common">poultry shaft louse</name>
    <dbReference type="NCBI Taxonomy" id="328185"/>
    <lineage>
        <taxon>Eukaryota</taxon>
        <taxon>Metazoa</taxon>
        <taxon>Ecdysozoa</taxon>
        <taxon>Arthropoda</taxon>
        <taxon>Hexapoda</taxon>
        <taxon>Insecta</taxon>
        <taxon>Pterygota</taxon>
        <taxon>Neoptera</taxon>
        <taxon>Paraneoptera</taxon>
        <taxon>Psocodea</taxon>
        <taxon>Troctomorpha</taxon>
        <taxon>Phthiraptera</taxon>
        <taxon>Amblycera</taxon>
        <taxon>Menoponidae</taxon>
        <taxon>Menopon</taxon>
    </lineage>
</organism>
<keyword evidence="4" id="KW-0545">Nucleotide biosynthesis</keyword>
<evidence type="ECO:0000256" key="4">
    <source>
        <dbReference type="ARBA" id="ARBA00022727"/>
    </source>
</evidence>
<dbReference type="InterPro" id="IPR002125">
    <property type="entry name" value="CMP_dCMP_dom"/>
</dbReference>
<dbReference type="GO" id="GO:0005737">
    <property type="term" value="C:cytoplasm"/>
    <property type="evidence" value="ECO:0007669"/>
    <property type="project" value="TreeGrafter"/>
</dbReference>
<evidence type="ECO:0000256" key="9">
    <source>
        <dbReference type="ARBA" id="ARBA00041763"/>
    </source>
</evidence>
<evidence type="ECO:0000259" key="13">
    <source>
        <dbReference type="PROSITE" id="PS51747"/>
    </source>
</evidence>
<dbReference type="AlphaFoldDB" id="A0AAW2HSU3"/>
<feature type="region of interest" description="Disordered" evidence="12">
    <location>
        <begin position="1"/>
        <end position="47"/>
    </location>
</feature>
<gene>
    <name evidence="14" type="ORF">PYX00_005751</name>
</gene>
<evidence type="ECO:0000256" key="12">
    <source>
        <dbReference type="SAM" id="MobiDB-lite"/>
    </source>
</evidence>
<protein>
    <recommendedName>
        <fullName evidence="11">Probable deoxycytidylate deaminase</fullName>
        <ecNumber evidence="8">3.5.4.12</ecNumber>
    </recommendedName>
    <alternativeName>
        <fullName evidence="9">dCMP deaminase</fullName>
    </alternativeName>
</protein>
<evidence type="ECO:0000256" key="11">
    <source>
        <dbReference type="ARBA" id="ARBA00071625"/>
    </source>
</evidence>
<dbReference type="PANTHER" id="PTHR11086">
    <property type="entry name" value="DEOXYCYTIDYLATE DEAMINASE-RELATED"/>
    <property type="match status" value="1"/>
</dbReference>
<dbReference type="EMBL" id="JARGDH010000003">
    <property type="protein sequence ID" value="KAL0272963.1"/>
    <property type="molecule type" value="Genomic_DNA"/>
</dbReference>
<comment type="caution">
    <text evidence="14">The sequence shown here is derived from an EMBL/GenBank/DDBJ whole genome shotgun (WGS) entry which is preliminary data.</text>
</comment>
<evidence type="ECO:0000256" key="6">
    <source>
        <dbReference type="ARBA" id="ARBA00022833"/>
    </source>
</evidence>
<dbReference type="EMBL" id="JARGDH010000003">
    <property type="protein sequence ID" value="KAL0272961.1"/>
    <property type="molecule type" value="Genomic_DNA"/>
</dbReference>
<evidence type="ECO:0000313" key="14">
    <source>
        <dbReference type="EMBL" id="KAL0272963.1"/>
    </source>
</evidence>
<dbReference type="FunFam" id="3.40.140.10:FF:000021">
    <property type="entry name" value="Deoxycytidylate deaminase"/>
    <property type="match status" value="1"/>
</dbReference>
<dbReference type="Gene3D" id="3.40.140.10">
    <property type="entry name" value="Cytidine Deaminase, domain 2"/>
    <property type="match status" value="1"/>
</dbReference>
<keyword evidence="3" id="KW-0479">Metal-binding</keyword>
<accession>A0AAW2HSU3</accession>
<feature type="compositionally biased region" description="Basic and acidic residues" evidence="12">
    <location>
        <begin position="10"/>
        <end position="20"/>
    </location>
</feature>
<keyword evidence="5" id="KW-0378">Hydrolase</keyword>
<dbReference type="GO" id="GO:0008270">
    <property type="term" value="F:zinc ion binding"/>
    <property type="evidence" value="ECO:0007669"/>
    <property type="project" value="InterPro"/>
</dbReference>
<dbReference type="EMBL" id="JARGDH010000003">
    <property type="protein sequence ID" value="KAL0272962.1"/>
    <property type="molecule type" value="Genomic_DNA"/>
</dbReference>
<dbReference type="SUPFAM" id="SSF53927">
    <property type="entry name" value="Cytidine deaminase-like"/>
    <property type="match status" value="1"/>
</dbReference>
<name>A0AAW2HSU3_9NEOP</name>
<dbReference type="PROSITE" id="PS51747">
    <property type="entry name" value="CYT_DCMP_DEAMINASES_2"/>
    <property type="match status" value="1"/>
</dbReference>
<dbReference type="InterPro" id="IPR035105">
    <property type="entry name" value="Deoxycytidylate_deaminase_dom"/>
</dbReference>
<dbReference type="InterPro" id="IPR015517">
    <property type="entry name" value="dCMP_deaminase-rel"/>
</dbReference>
<evidence type="ECO:0000256" key="2">
    <source>
        <dbReference type="ARBA" id="ARBA00006576"/>
    </source>
</evidence>
<evidence type="ECO:0000256" key="1">
    <source>
        <dbReference type="ARBA" id="ARBA00001947"/>
    </source>
</evidence>
<feature type="domain" description="CMP/dCMP-type deaminase" evidence="13">
    <location>
        <begin position="55"/>
        <end position="199"/>
    </location>
</feature>
<evidence type="ECO:0000256" key="8">
    <source>
        <dbReference type="ARBA" id="ARBA00038938"/>
    </source>
</evidence>
<dbReference type="PANTHER" id="PTHR11086:SF18">
    <property type="entry name" value="DEOXYCYTIDYLATE DEAMINASE"/>
    <property type="match status" value="1"/>
</dbReference>
<evidence type="ECO:0000256" key="10">
    <source>
        <dbReference type="ARBA" id="ARBA00052978"/>
    </source>
</evidence>
<evidence type="ECO:0000256" key="3">
    <source>
        <dbReference type="ARBA" id="ARBA00022723"/>
    </source>
</evidence>
<reference evidence="14" key="1">
    <citation type="journal article" date="2024" name="Gigascience">
        <title>Chromosome-level genome of the poultry shaft louse Menopon gallinae provides insight into the host-switching and adaptive evolution of parasitic lice.</title>
        <authorList>
            <person name="Xu Y."/>
            <person name="Ma L."/>
            <person name="Liu S."/>
            <person name="Liang Y."/>
            <person name="Liu Q."/>
            <person name="He Z."/>
            <person name="Tian L."/>
            <person name="Duan Y."/>
            <person name="Cai W."/>
            <person name="Li H."/>
            <person name="Song F."/>
        </authorList>
    </citation>
    <scope>NUCLEOTIDE SEQUENCE</scope>
    <source>
        <strain evidence="14">Cailab_2023a</strain>
    </source>
</reference>
<comment type="function">
    <text evidence="7">Supplies the nucleotide substrate for thymidylate synthetase.</text>
</comment>
<dbReference type="GO" id="GO:0004132">
    <property type="term" value="F:dCMP deaminase activity"/>
    <property type="evidence" value="ECO:0007669"/>
    <property type="project" value="UniProtKB-EC"/>
</dbReference>
<keyword evidence="6" id="KW-0862">Zinc</keyword>
<feature type="compositionally biased region" description="Polar residues" evidence="12">
    <location>
        <begin position="29"/>
        <end position="40"/>
    </location>
</feature>
<dbReference type="EC" id="3.5.4.12" evidence="8"/>
<evidence type="ECO:0000256" key="7">
    <source>
        <dbReference type="ARBA" id="ARBA00037036"/>
    </source>
</evidence>
<comment type="catalytic activity">
    <reaction evidence="10">
        <text>dCMP + H2O + H(+) = dUMP + NH4(+)</text>
        <dbReference type="Rhea" id="RHEA:22924"/>
        <dbReference type="ChEBI" id="CHEBI:15377"/>
        <dbReference type="ChEBI" id="CHEBI:15378"/>
        <dbReference type="ChEBI" id="CHEBI:28938"/>
        <dbReference type="ChEBI" id="CHEBI:57566"/>
        <dbReference type="ChEBI" id="CHEBI:246422"/>
        <dbReference type="EC" id="3.5.4.12"/>
    </reaction>
</comment>
<evidence type="ECO:0000256" key="5">
    <source>
        <dbReference type="ARBA" id="ARBA00022801"/>
    </source>
</evidence>
<sequence length="210" mass="23559">MPINPDEDNMERGENQKEDSASPQKKPRNSLSNDESNGAESSIEKSGGKRSDYISWEDYFMGLAVVASMRSKDPRTQVGACIVNQNNRVIGVGYNGFPNGCSDDKFPWTREKNTDNKNLYVVHAEMNAILNKNSESAMGCTIYVTLFPCNECAKCIIQSGIKKVVYLQEKAKKEVKLKDKAAKKMLKAAEVETEKFQPSKNWNTIGRKFN</sequence>